<dbReference type="Gene3D" id="1.10.1760.20">
    <property type="match status" value="1"/>
</dbReference>
<sequence length="186" mass="19302">MSSIPSLERQVWVALMAATVALGAYLHFPLGPVPFSMQPFFIMLAGLVLGPAGGAASMLLYLAAGCLGLPVFAGGASGFARLLGPTGGYLIGFIAQAAIAGLATRGRGEDLPWVRGIGFLLLSMIPAYVFGVVVLKLVMEIGWAKAVTAGALPFLPGDVVKTALAVAVYKMLRRRGALPVPPQPRR</sequence>
<gene>
    <name evidence="4" type="ORF">DPQ33_09720</name>
</gene>
<protein>
    <recommendedName>
        <fullName evidence="2">Biotin transporter</fullName>
    </recommendedName>
</protein>
<feature type="transmembrane region" description="Helical" evidence="3">
    <location>
        <begin position="86"/>
        <end position="104"/>
    </location>
</feature>
<keyword evidence="2 3" id="KW-0472">Membrane</keyword>
<keyword evidence="3" id="KW-1133">Transmembrane helix</keyword>
<dbReference type="PANTHER" id="PTHR34295:SF1">
    <property type="entry name" value="BIOTIN TRANSPORTER BIOY"/>
    <property type="match status" value="1"/>
</dbReference>
<feature type="transmembrane region" description="Helical" evidence="3">
    <location>
        <begin position="36"/>
        <end position="52"/>
    </location>
</feature>
<dbReference type="PANTHER" id="PTHR34295">
    <property type="entry name" value="BIOTIN TRANSPORTER BIOY"/>
    <property type="match status" value="1"/>
</dbReference>
<proteinExistence type="inferred from homology"/>
<feature type="transmembrane region" description="Helical" evidence="3">
    <location>
        <begin position="12"/>
        <end position="30"/>
    </location>
</feature>
<keyword evidence="5" id="KW-1185">Reference proteome</keyword>
<dbReference type="Pfam" id="PF02632">
    <property type="entry name" value="BioY"/>
    <property type="match status" value="1"/>
</dbReference>
<dbReference type="AlphaFoldDB" id="A0A7M3ME32"/>
<name>A0A7M3ME32_9BACT</name>
<dbReference type="OrthoDB" id="9803495at2"/>
<dbReference type="GO" id="GO:0005886">
    <property type="term" value="C:plasma membrane"/>
    <property type="evidence" value="ECO:0007669"/>
    <property type="project" value="UniProtKB-SubCell"/>
</dbReference>
<comment type="similarity">
    <text evidence="1 2">Belongs to the BioY family.</text>
</comment>
<comment type="caution">
    <text evidence="4">The sequence shown here is derived from an EMBL/GenBank/DDBJ whole genome shotgun (WGS) entry which is preliminary data.</text>
</comment>
<reference evidence="4 5" key="1">
    <citation type="submission" date="2018-06" db="EMBL/GenBank/DDBJ databases">
        <title>Complete genome of Desulfovibrio indonesiensis P37SLT.</title>
        <authorList>
            <person name="Crispim J.S."/>
            <person name="Vidigal P.M.P."/>
            <person name="Silva L.C.F."/>
            <person name="Laguardia C.N."/>
            <person name="Araujo L.C."/>
            <person name="Dias R.S."/>
            <person name="Sousa M.P."/>
            <person name="Paula S.O."/>
            <person name="Silva C."/>
        </authorList>
    </citation>
    <scope>NUCLEOTIDE SEQUENCE [LARGE SCALE GENOMIC DNA]</scope>
    <source>
        <strain evidence="4 5">P37SLT</strain>
    </source>
</reference>
<dbReference type="EMBL" id="QMIE01000008">
    <property type="protein sequence ID" value="TVM17070.1"/>
    <property type="molecule type" value="Genomic_DNA"/>
</dbReference>
<keyword evidence="3" id="KW-0812">Transmembrane</keyword>
<dbReference type="Proteomes" id="UP000448292">
    <property type="component" value="Unassembled WGS sequence"/>
</dbReference>
<evidence type="ECO:0000256" key="2">
    <source>
        <dbReference type="PIRNR" id="PIRNR016661"/>
    </source>
</evidence>
<dbReference type="RefSeq" id="WP_144303028.1">
    <property type="nucleotide sequence ID" value="NZ_QMIE01000008.1"/>
</dbReference>
<evidence type="ECO:0000313" key="4">
    <source>
        <dbReference type="EMBL" id="TVM17070.1"/>
    </source>
</evidence>
<organism evidence="4 5">
    <name type="scientific">Oceanidesulfovibrio indonesiensis</name>
    <dbReference type="NCBI Taxonomy" id="54767"/>
    <lineage>
        <taxon>Bacteria</taxon>
        <taxon>Pseudomonadati</taxon>
        <taxon>Thermodesulfobacteriota</taxon>
        <taxon>Desulfovibrionia</taxon>
        <taxon>Desulfovibrionales</taxon>
        <taxon>Desulfovibrionaceae</taxon>
        <taxon>Oceanidesulfovibrio</taxon>
    </lineage>
</organism>
<feature type="transmembrane region" description="Helical" evidence="3">
    <location>
        <begin position="116"/>
        <end position="139"/>
    </location>
</feature>
<evidence type="ECO:0000256" key="3">
    <source>
        <dbReference type="SAM" id="Phobius"/>
    </source>
</evidence>
<evidence type="ECO:0000256" key="1">
    <source>
        <dbReference type="ARBA" id="ARBA00010692"/>
    </source>
</evidence>
<dbReference type="InterPro" id="IPR003784">
    <property type="entry name" value="BioY"/>
</dbReference>
<comment type="subcellular location">
    <subcellularLocation>
        <location evidence="2">Cell membrane</location>
        <topology evidence="2">Multi-pass membrane protein</topology>
    </subcellularLocation>
</comment>
<evidence type="ECO:0000313" key="5">
    <source>
        <dbReference type="Proteomes" id="UP000448292"/>
    </source>
</evidence>
<keyword evidence="2" id="KW-0813">Transport</keyword>
<feature type="transmembrane region" description="Helical" evidence="3">
    <location>
        <begin position="151"/>
        <end position="169"/>
    </location>
</feature>
<dbReference type="PIRSF" id="PIRSF016661">
    <property type="entry name" value="BioY"/>
    <property type="match status" value="1"/>
</dbReference>
<keyword evidence="2" id="KW-1003">Cell membrane</keyword>
<accession>A0A7M3ME32</accession>
<dbReference type="GO" id="GO:0015225">
    <property type="term" value="F:biotin transmembrane transporter activity"/>
    <property type="evidence" value="ECO:0007669"/>
    <property type="project" value="UniProtKB-UniRule"/>
</dbReference>